<dbReference type="VEuPathDB" id="FungiDB:PSTT_11866"/>
<gene>
    <name evidence="1" type="ORF">PSHT_13349</name>
</gene>
<dbReference type="EMBL" id="PKSM01000264">
    <property type="protein sequence ID" value="POV99854.1"/>
    <property type="molecule type" value="Genomic_DNA"/>
</dbReference>
<comment type="caution">
    <text evidence="1">The sequence shown here is derived from an EMBL/GenBank/DDBJ whole genome shotgun (WGS) entry which is preliminary data.</text>
</comment>
<dbReference type="Proteomes" id="UP000238274">
    <property type="component" value="Unassembled WGS sequence"/>
</dbReference>
<organism evidence="1 2">
    <name type="scientific">Puccinia striiformis</name>
    <dbReference type="NCBI Taxonomy" id="27350"/>
    <lineage>
        <taxon>Eukaryota</taxon>
        <taxon>Fungi</taxon>
        <taxon>Dikarya</taxon>
        <taxon>Basidiomycota</taxon>
        <taxon>Pucciniomycotina</taxon>
        <taxon>Pucciniomycetes</taxon>
        <taxon>Pucciniales</taxon>
        <taxon>Pucciniaceae</taxon>
        <taxon>Puccinia</taxon>
    </lineage>
</organism>
<proteinExistence type="predicted"/>
<dbReference type="PANTHER" id="PTHR33266:SF1">
    <property type="entry name" value="F-BOX DOMAIN-CONTAINING PROTEIN"/>
    <property type="match status" value="1"/>
</dbReference>
<keyword evidence="2" id="KW-1185">Reference proteome</keyword>
<evidence type="ECO:0000313" key="2">
    <source>
        <dbReference type="Proteomes" id="UP000238274"/>
    </source>
</evidence>
<dbReference type="OrthoDB" id="3270019at2759"/>
<protein>
    <submittedName>
        <fullName evidence="1">Uncharacterized protein</fullName>
    </submittedName>
</protein>
<reference evidence="2" key="2">
    <citation type="journal article" date="2018" name="BMC Genomics">
        <title>Genomic insights into host adaptation between the wheat stripe rust pathogen (Puccinia striiformis f. sp. tritici) and the barley stripe rust pathogen (Puccinia striiformis f. sp. hordei).</title>
        <authorList>
            <person name="Xia C."/>
            <person name="Wang M."/>
            <person name="Yin C."/>
            <person name="Cornejo O.E."/>
            <person name="Hulbert S.H."/>
            <person name="Chen X."/>
        </authorList>
    </citation>
    <scope>NUCLEOTIDE SEQUENCE [LARGE SCALE GENOMIC DNA]</scope>
    <source>
        <strain evidence="2">93TX-2</strain>
    </source>
</reference>
<dbReference type="PANTHER" id="PTHR33266">
    <property type="entry name" value="CHROMOSOME 15, WHOLE GENOME SHOTGUN SEQUENCE"/>
    <property type="match status" value="1"/>
</dbReference>
<reference evidence="2" key="3">
    <citation type="journal article" date="2018" name="Mol. Plant Microbe Interact.">
        <title>Genome sequence resources for the wheat stripe rust pathogen (Puccinia striiformis f. sp. tritici) and the barley stripe rust pathogen (Puccinia striiformis f. sp. hordei).</title>
        <authorList>
            <person name="Xia C."/>
            <person name="Wang M."/>
            <person name="Yin C."/>
            <person name="Cornejo O.E."/>
            <person name="Hulbert S.H."/>
            <person name="Chen X."/>
        </authorList>
    </citation>
    <scope>NUCLEOTIDE SEQUENCE [LARGE SCALE GENOMIC DNA]</scope>
    <source>
        <strain evidence="2">93TX-2</strain>
    </source>
</reference>
<dbReference type="AlphaFoldDB" id="A0A2S4URX0"/>
<reference evidence="1 2" key="1">
    <citation type="submission" date="2017-12" db="EMBL/GenBank/DDBJ databases">
        <title>Gene loss provides genomic basis for host adaptation in cereal stripe rust fungi.</title>
        <authorList>
            <person name="Xia C."/>
        </authorList>
    </citation>
    <scope>NUCLEOTIDE SEQUENCE [LARGE SCALE GENOMIC DNA]</scope>
    <source>
        <strain evidence="1 2">93TX-2</strain>
    </source>
</reference>
<sequence length="1099" mass="125549">MALPTIESEYSQELIQESKRFAKLHLYQEDERVQFFNQMLEAYHDDLEDIPNLNSNKSNQDIVLSRWRTFYQGEKGSFSKLTEVLKLTEEDDIKQLVELAHFKRFPTKEYSSGMSQGEMLTRIQTIYSQEVVKERERFGKLHFCEGAVLVESFSVILEAAGFEKLQKYLKHLERILNLKSPAIEQEDLISSWRKFYQGEKDGFDRLKKMLNLTDGDEIKELIQLAYFNRFPTKEDSSGMSEEEMLDALLATIESRKRPTELERFGKLHVYDADSLVEQFTVIVEAAGVKRLREYHNDLEGIFKLESFGDEAFSVLSRWQDFYQGEASIAGLETILKGTAGLNAGDIKKLIQLAHFKRFPTKEGLSGMSQETMLRALRTVPGAQKKSSNVKRTEWSDNIARVCFGEPYRDYDRIAPPTLQTLRDYATQWRPAQHKVPCTSIVGPTFSGKSRLILKLTEHVCVVYICVQPPKSTDQPPRSQIADLMLPATGLKLDMDAHYTCLLTAIFRVVTSFFSRPHRQAKPIVEQLDAWNRYSLPSDNNDVRFSRDVRKTMMKLATQSTRSPTNRLCEAAQEMNLSIQGMNDKEGVVKEGQLKLLLAIDEAHLLTDHKDIYEIPYLHPLCRVLSTIPTSQGFFGVFTNTNFRVDERNPASDDGQGEWGFGQGHELFAPIYSIPTLDLFVPPSPTSWRELISPGRLFNYGCPFYGLYFQLATELDKPSPFEMTLKIARMKLLGHWEFPSPDDLTSQQIFALLGSIIETRLSTGSSLNWDLVSKHAAHCMFIDPTQENIISAYPPQFAYASAANTFLCRDDAYWIKCINVLARAVQTDLVAGDAGEMATRCILLYAMQKTEKLHSANSSHIKDRYSVRLKDFLTTLTGKKPEEIQFGTTDPEGKKRLLAEGRIFFNHFTRIGYAPNAGHLMKFLHQGLAVRCQPGQEGLSDLFTVYLAPESESHELDVKNNTFCGVQTKNHDGPIQWLESSNWSKSFADIQHIDNPYLILLFFLRAKPSEKAGRWLEPYDQDDTRRVHYQFLGLEQIACLSRGMITALTNLITADPEDLLKLYRSSKLESNDSLDDHTINWVRNVSRHYQGTEIPEQQMA</sequence>
<dbReference type="VEuPathDB" id="FungiDB:PSHT_13349"/>
<name>A0A2S4URX0_9BASI</name>
<evidence type="ECO:0000313" key="1">
    <source>
        <dbReference type="EMBL" id="POV99854.1"/>
    </source>
</evidence>
<accession>A0A2S4URX0</accession>